<dbReference type="EMBL" id="JAULJE010000021">
    <property type="protein sequence ID" value="KAK1329870.1"/>
    <property type="molecule type" value="Genomic_DNA"/>
</dbReference>
<evidence type="ECO:0000256" key="5">
    <source>
        <dbReference type="SAM" id="Phobius"/>
    </source>
</evidence>
<dbReference type="InterPro" id="IPR050579">
    <property type="entry name" value="PMP-22/EMP/MP20-like"/>
</dbReference>
<evidence type="ECO:0000313" key="7">
    <source>
        <dbReference type="Proteomes" id="UP001177744"/>
    </source>
</evidence>
<dbReference type="AlphaFoldDB" id="A0AA40HFM7"/>
<gene>
    <name evidence="6" type="ORF">QTO34_010053</name>
</gene>
<keyword evidence="2 5" id="KW-0812">Transmembrane</keyword>
<evidence type="ECO:0000256" key="4">
    <source>
        <dbReference type="ARBA" id="ARBA00023136"/>
    </source>
</evidence>
<dbReference type="PANTHER" id="PTHR10671:SF30">
    <property type="entry name" value="CLAUDIN DOMAIN-CONTAINING PROTEIN 2"/>
    <property type="match status" value="1"/>
</dbReference>
<evidence type="ECO:0000256" key="3">
    <source>
        <dbReference type="ARBA" id="ARBA00022989"/>
    </source>
</evidence>
<keyword evidence="4 5" id="KW-0472">Membrane</keyword>
<feature type="transmembrane region" description="Helical" evidence="5">
    <location>
        <begin position="113"/>
        <end position="131"/>
    </location>
</feature>
<protein>
    <recommendedName>
        <fullName evidence="8">Claudin domain-containing protein 2</fullName>
    </recommendedName>
</protein>
<organism evidence="6 7">
    <name type="scientific">Cnephaeus nilssonii</name>
    <name type="common">Northern bat</name>
    <name type="synonym">Eptesicus nilssonii</name>
    <dbReference type="NCBI Taxonomy" id="3371016"/>
    <lineage>
        <taxon>Eukaryota</taxon>
        <taxon>Metazoa</taxon>
        <taxon>Chordata</taxon>
        <taxon>Craniata</taxon>
        <taxon>Vertebrata</taxon>
        <taxon>Euteleostomi</taxon>
        <taxon>Mammalia</taxon>
        <taxon>Eutheria</taxon>
        <taxon>Laurasiatheria</taxon>
        <taxon>Chiroptera</taxon>
        <taxon>Yangochiroptera</taxon>
        <taxon>Vespertilionidae</taxon>
        <taxon>Cnephaeus</taxon>
    </lineage>
</organism>
<reference evidence="6" key="1">
    <citation type="submission" date="2023-06" db="EMBL/GenBank/DDBJ databases">
        <title>Reference genome for the Northern bat (Eptesicus nilssonii), a most northern bat species.</title>
        <authorList>
            <person name="Laine V.N."/>
            <person name="Pulliainen A.T."/>
            <person name="Lilley T.M."/>
        </authorList>
    </citation>
    <scope>NUCLEOTIDE SEQUENCE</scope>
    <source>
        <strain evidence="6">BLF_Eptnil</strain>
        <tissue evidence="6">Kidney</tissue>
    </source>
</reference>
<name>A0AA40HFM7_CNENI</name>
<dbReference type="InterPro" id="IPR004031">
    <property type="entry name" value="PMP22/EMP/MP20/Claudin"/>
</dbReference>
<sequence length="182" mass="19483">MGVKRSLQCGGTLLGLLANISTVLSTATNYWIRFPTGHSGLWQDCTQGACSNMPCQSTLAVTGACMVLGAAFSLVGLVMALRILYQEGNPRGRTTSAVFFLCAPPPPRPRLSGGWAGPGLLLLIALTGYTLKNAWKNDVFFSWSYFSGWLAVPFYILAGFCFLLADMILQSTEAIGGFPVCL</sequence>
<feature type="transmembrane region" description="Helical" evidence="5">
    <location>
        <begin position="61"/>
        <end position="85"/>
    </location>
</feature>
<proteinExistence type="predicted"/>
<dbReference type="Proteomes" id="UP001177744">
    <property type="component" value="Unassembled WGS sequence"/>
</dbReference>
<evidence type="ECO:0000256" key="1">
    <source>
        <dbReference type="ARBA" id="ARBA00004141"/>
    </source>
</evidence>
<evidence type="ECO:0000313" key="6">
    <source>
        <dbReference type="EMBL" id="KAK1329870.1"/>
    </source>
</evidence>
<accession>A0AA40HFM7</accession>
<keyword evidence="7" id="KW-1185">Reference proteome</keyword>
<evidence type="ECO:0000256" key="2">
    <source>
        <dbReference type="ARBA" id="ARBA00022692"/>
    </source>
</evidence>
<comment type="subcellular location">
    <subcellularLocation>
        <location evidence="1">Membrane</location>
        <topology evidence="1">Multi-pass membrane protein</topology>
    </subcellularLocation>
</comment>
<dbReference type="Gene3D" id="1.20.140.150">
    <property type="match status" value="1"/>
</dbReference>
<keyword evidence="3 5" id="KW-1133">Transmembrane helix</keyword>
<dbReference type="GO" id="GO:0005886">
    <property type="term" value="C:plasma membrane"/>
    <property type="evidence" value="ECO:0007669"/>
    <property type="project" value="TreeGrafter"/>
</dbReference>
<comment type="caution">
    <text evidence="6">The sequence shown here is derived from an EMBL/GenBank/DDBJ whole genome shotgun (WGS) entry which is preliminary data.</text>
</comment>
<dbReference type="Pfam" id="PF00822">
    <property type="entry name" value="PMP22_Claudin"/>
    <property type="match status" value="1"/>
</dbReference>
<dbReference type="PANTHER" id="PTHR10671">
    <property type="entry name" value="EPITHELIAL MEMBRANE PROTEIN-RELATED"/>
    <property type="match status" value="1"/>
</dbReference>
<feature type="transmembrane region" description="Helical" evidence="5">
    <location>
        <begin position="143"/>
        <end position="165"/>
    </location>
</feature>
<evidence type="ECO:0008006" key="8">
    <source>
        <dbReference type="Google" id="ProtNLM"/>
    </source>
</evidence>